<dbReference type="GO" id="GO:0006661">
    <property type="term" value="P:phosphatidylinositol biosynthetic process"/>
    <property type="evidence" value="ECO:0007669"/>
    <property type="project" value="InterPro"/>
</dbReference>
<protein>
    <recommendedName>
        <fullName evidence="2">Stalled ribosome sensor GCN1-like HEAT repeats region domain-containing protein</fullName>
    </recommendedName>
</protein>
<dbReference type="InterPro" id="IPR016024">
    <property type="entry name" value="ARM-type_fold"/>
</dbReference>
<dbReference type="Gene3D" id="1.25.10.10">
    <property type="entry name" value="Leucine-rich Repeat Variant"/>
    <property type="match status" value="1"/>
</dbReference>
<feature type="non-terminal residue" evidence="3">
    <location>
        <position position="1"/>
    </location>
</feature>
<dbReference type="InterPro" id="IPR026825">
    <property type="entry name" value="Vac14"/>
</dbReference>
<dbReference type="EMBL" id="ASPP01020052">
    <property type="protein sequence ID" value="ETO14407.1"/>
    <property type="molecule type" value="Genomic_DNA"/>
</dbReference>
<dbReference type="AlphaFoldDB" id="X6MLW0"/>
<gene>
    <name evidence="3" type="ORF">RFI_22962</name>
</gene>
<evidence type="ECO:0000313" key="4">
    <source>
        <dbReference type="Proteomes" id="UP000023152"/>
    </source>
</evidence>
<proteinExistence type="predicted"/>
<organism evidence="3 4">
    <name type="scientific">Reticulomyxa filosa</name>
    <dbReference type="NCBI Taxonomy" id="46433"/>
    <lineage>
        <taxon>Eukaryota</taxon>
        <taxon>Sar</taxon>
        <taxon>Rhizaria</taxon>
        <taxon>Retaria</taxon>
        <taxon>Foraminifera</taxon>
        <taxon>Monothalamids</taxon>
        <taxon>Reticulomyxidae</taxon>
        <taxon>Reticulomyxa</taxon>
    </lineage>
</organism>
<dbReference type="InterPro" id="IPR011989">
    <property type="entry name" value="ARM-like"/>
</dbReference>
<dbReference type="Proteomes" id="UP000023152">
    <property type="component" value="Unassembled WGS sequence"/>
</dbReference>
<dbReference type="SUPFAM" id="SSF48371">
    <property type="entry name" value="ARM repeat"/>
    <property type="match status" value="1"/>
</dbReference>
<sequence length="183" mass="21366">FELDMFIPRLRAHMNKKNAEVRELLLQWIILLNKTPGIELLDSLPHFLDGLFEMLEDDKEEIVKQTELVLSDFLREISASVHVDLHPMVGILVHQMKLNEKHNSKRRGTALIWLHEFLKLGKFKLSEYFPSILVVLLRCLKDSDAHIASQATNVNRELYALIKKFSTLKQPLHEHKVDLSCFF</sequence>
<feature type="domain" description="Stalled ribosome sensor GCN1-like HEAT repeats region" evidence="2">
    <location>
        <begin position="70"/>
        <end position="164"/>
    </location>
</feature>
<accession>X6MLW0</accession>
<name>X6MLW0_RETFI</name>
<dbReference type="GO" id="GO:0070772">
    <property type="term" value="C:PAS complex"/>
    <property type="evidence" value="ECO:0007669"/>
    <property type="project" value="InterPro"/>
</dbReference>
<evidence type="ECO:0000259" key="2">
    <source>
        <dbReference type="Pfam" id="PF23271"/>
    </source>
</evidence>
<dbReference type="OrthoDB" id="5574975at2759"/>
<keyword evidence="4" id="KW-1185">Reference proteome</keyword>
<comment type="caution">
    <text evidence="3">The sequence shown here is derived from an EMBL/GenBank/DDBJ whole genome shotgun (WGS) entry which is preliminary data.</text>
</comment>
<reference evidence="3 4" key="1">
    <citation type="journal article" date="2013" name="Curr. Biol.">
        <title>The Genome of the Foraminiferan Reticulomyxa filosa.</title>
        <authorList>
            <person name="Glockner G."/>
            <person name="Hulsmann N."/>
            <person name="Schleicher M."/>
            <person name="Noegel A.A."/>
            <person name="Eichinger L."/>
            <person name="Gallinger C."/>
            <person name="Pawlowski J."/>
            <person name="Sierra R."/>
            <person name="Euteneuer U."/>
            <person name="Pillet L."/>
            <person name="Moustafa A."/>
            <person name="Platzer M."/>
            <person name="Groth M."/>
            <person name="Szafranski K."/>
            <person name="Schliwa M."/>
        </authorList>
    </citation>
    <scope>NUCLEOTIDE SEQUENCE [LARGE SCALE GENOMIC DNA]</scope>
</reference>
<dbReference type="GO" id="GO:0010008">
    <property type="term" value="C:endosome membrane"/>
    <property type="evidence" value="ECO:0007669"/>
    <property type="project" value="TreeGrafter"/>
</dbReference>
<evidence type="ECO:0000256" key="1">
    <source>
        <dbReference type="ARBA" id="ARBA00022737"/>
    </source>
</evidence>
<keyword evidence="1" id="KW-0677">Repeat</keyword>
<evidence type="ECO:0000313" key="3">
    <source>
        <dbReference type="EMBL" id="ETO14407.1"/>
    </source>
</evidence>
<dbReference type="Pfam" id="PF23271">
    <property type="entry name" value="HEAT_GCN1"/>
    <property type="match status" value="1"/>
</dbReference>
<dbReference type="PANTHER" id="PTHR16023:SF0">
    <property type="entry name" value="PROTEIN VAC14 HOMOLOG"/>
    <property type="match status" value="1"/>
</dbReference>
<dbReference type="PANTHER" id="PTHR16023">
    <property type="entry name" value="TAX1 BINDING PROTEIN-RELATED"/>
    <property type="match status" value="1"/>
</dbReference>
<dbReference type="InterPro" id="IPR057546">
    <property type="entry name" value="HEAT_GCN1"/>
</dbReference>